<dbReference type="GO" id="GO:0009435">
    <property type="term" value="P:NAD+ biosynthetic process"/>
    <property type="evidence" value="ECO:0007669"/>
    <property type="project" value="UniProtKB-UniPathway"/>
</dbReference>
<dbReference type="PANTHER" id="PTHR15497">
    <property type="entry name" value="3-HYDROXYANTHRANILATE 3,4-DIOXYGENASE"/>
    <property type="match status" value="1"/>
</dbReference>
<dbReference type="OrthoDB" id="5002379at2"/>
<evidence type="ECO:0000256" key="3">
    <source>
        <dbReference type="ARBA" id="ARBA00022642"/>
    </source>
</evidence>
<dbReference type="InterPro" id="IPR011051">
    <property type="entry name" value="RmlC_Cupin_sf"/>
</dbReference>
<evidence type="ECO:0000256" key="8">
    <source>
        <dbReference type="HAMAP-Rule" id="MF_00825"/>
    </source>
</evidence>
<comment type="subunit">
    <text evidence="8">Homodimer.</text>
</comment>
<keyword evidence="7 8" id="KW-0408">Iron</keyword>
<dbReference type="GO" id="GO:0008198">
    <property type="term" value="F:ferrous iron binding"/>
    <property type="evidence" value="ECO:0007669"/>
    <property type="project" value="UniProtKB-UniRule"/>
</dbReference>
<dbReference type="InterPro" id="IPR010329">
    <property type="entry name" value="3hydroanth_dOase"/>
</dbReference>
<sequence length="184" mass="20725">MPRYGPPINFPQWIAEHADRLKPPVGNQQVWQDADILVTVVGGPNQRTDFHDDPLEEFFHQFKGNASLLVLDRGRFERIHLKEGDIFLLPAHVRHSPQRPEEGSLCLVVERARPAGLVDGFEWYCAHCAALVQRSELQLQSIVADLPRVFNAFYGSDEAARRCASCGQVHPGRDWQAWHAAVGA</sequence>
<keyword evidence="4 8" id="KW-0479">Metal-binding</keyword>
<comment type="caution">
    <text evidence="8">Lacks conserved residue(s) required for the propagation of feature annotation.</text>
</comment>
<feature type="binding site" evidence="8">
    <location>
        <position position="47"/>
    </location>
    <ligand>
        <name>O2</name>
        <dbReference type="ChEBI" id="CHEBI:15379"/>
    </ligand>
</feature>
<dbReference type="GO" id="GO:0000334">
    <property type="term" value="F:3-hydroxyanthranilate 3,4-dioxygenase activity"/>
    <property type="evidence" value="ECO:0007669"/>
    <property type="project" value="UniProtKB-UniRule"/>
</dbReference>
<dbReference type="GO" id="GO:0043420">
    <property type="term" value="P:anthranilate metabolic process"/>
    <property type="evidence" value="ECO:0007669"/>
    <property type="project" value="UniProtKB-UniRule"/>
</dbReference>
<comment type="function">
    <text evidence="2 8">Catalyzes the oxidative ring opening of 3-hydroxyanthranilate to 2-amino-3-carboxymuconate semialdehyde, which spontaneously cyclizes to quinolinate.</text>
</comment>
<evidence type="ECO:0000256" key="2">
    <source>
        <dbReference type="ARBA" id="ARBA00002752"/>
    </source>
</evidence>
<dbReference type="EMBL" id="QPJK01000004">
    <property type="protein sequence ID" value="RCW71214.1"/>
    <property type="molecule type" value="Genomic_DNA"/>
</dbReference>
<feature type="binding site" evidence="8">
    <location>
        <position position="99"/>
    </location>
    <ligand>
        <name>substrate</name>
    </ligand>
</feature>
<comment type="catalytic activity">
    <reaction evidence="8">
        <text>3-hydroxyanthranilate + O2 = (2Z,4Z)-2-amino-3-carboxymuconate 6-semialdehyde</text>
        <dbReference type="Rhea" id="RHEA:17953"/>
        <dbReference type="ChEBI" id="CHEBI:15379"/>
        <dbReference type="ChEBI" id="CHEBI:36559"/>
        <dbReference type="ChEBI" id="CHEBI:77612"/>
        <dbReference type="EC" id="1.13.11.6"/>
    </reaction>
</comment>
<keyword evidence="10" id="KW-1185">Reference proteome</keyword>
<dbReference type="NCBIfam" id="TIGR03037">
    <property type="entry name" value="anthran_nbaC"/>
    <property type="match status" value="1"/>
</dbReference>
<dbReference type="PANTHER" id="PTHR15497:SF1">
    <property type="entry name" value="3-HYDROXYANTHRANILATE 3,4-DIOXYGENASE"/>
    <property type="match status" value="1"/>
</dbReference>
<dbReference type="NCBIfam" id="NF009763">
    <property type="entry name" value="PRK13264.1"/>
    <property type="match status" value="1"/>
</dbReference>
<dbReference type="GO" id="GO:0006569">
    <property type="term" value="P:L-tryptophan catabolic process"/>
    <property type="evidence" value="ECO:0007669"/>
    <property type="project" value="UniProtKB-UniRule"/>
</dbReference>
<dbReference type="AlphaFoldDB" id="A0A368XYX7"/>
<evidence type="ECO:0000313" key="10">
    <source>
        <dbReference type="Proteomes" id="UP000252884"/>
    </source>
</evidence>
<evidence type="ECO:0000256" key="7">
    <source>
        <dbReference type="ARBA" id="ARBA00023004"/>
    </source>
</evidence>
<dbReference type="InterPro" id="IPR014710">
    <property type="entry name" value="RmlC-like_jellyroll"/>
</dbReference>
<dbReference type="Proteomes" id="UP000252884">
    <property type="component" value="Unassembled WGS sequence"/>
</dbReference>
<dbReference type="EC" id="1.13.11.6" evidence="8"/>
<name>A0A368XYX7_9BURK</name>
<dbReference type="GO" id="GO:0019805">
    <property type="term" value="P:quinolinate biosynthetic process"/>
    <property type="evidence" value="ECO:0007669"/>
    <property type="project" value="UniProtKB-UniRule"/>
</dbReference>
<comment type="caution">
    <text evidence="9">The sequence shown here is derived from an EMBL/GenBank/DDBJ whole genome shotgun (WGS) entry which is preliminary data.</text>
</comment>
<keyword evidence="6 8" id="KW-0560">Oxidoreductase</keyword>
<evidence type="ECO:0000256" key="1">
    <source>
        <dbReference type="ARBA" id="ARBA00001954"/>
    </source>
</evidence>
<protein>
    <recommendedName>
        <fullName evidence="8">3-hydroxyanthranilate 3,4-dioxygenase</fullName>
        <ecNumber evidence="8">1.13.11.6</ecNumber>
    </recommendedName>
    <alternativeName>
        <fullName evidence="8">3-hydroxyanthranilate oxygenase</fullName>
        <shortName evidence="8">3-HAO</shortName>
    </alternativeName>
    <alternativeName>
        <fullName evidence="8">3-hydroxyanthranilic acid dioxygenase</fullName>
        <shortName evidence="8">HAD</shortName>
    </alternativeName>
</protein>
<feature type="binding site" evidence="8">
    <location>
        <position position="110"/>
    </location>
    <ligand>
        <name>substrate</name>
    </ligand>
</feature>
<dbReference type="RefSeq" id="WP_114468470.1">
    <property type="nucleotide sequence ID" value="NZ_QPJK01000004.1"/>
</dbReference>
<gene>
    <name evidence="8" type="primary">nbaC</name>
    <name evidence="9" type="ORF">DES41_10433</name>
</gene>
<organism evidence="9 10">
    <name type="scientific">Pseudorhodoferax soli</name>
    <dbReference type="NCBI Taxonomy" id="545864"/>
    <lineage>
        <taxon>Bacteria</taxon>
        <taxon>Pseudomonadati</taxon>
        <taxon>Pseudomonadota</taxon>
        <taxon>Betaproteobacteria</taxon>
        <taxon>Burkholderiales</taxon>
        <taxon>Comamonadaceae</taxon>
    </lineage>
</organism>
<keyword evidence="3 8" id="KW-0662">Pyridine nucleotide biosynthesis</keyword>
<feature type="binding site" evidence="8">
    <location>
        <position position="57"/>
    </location>
    <ligand>
        <name>Fe cation</name>
        <dbReference type="ChEBI" id="CHEBI:24875"/>
        <label>1</label>
        <note>catalytic</note>
    </ligand>
</feature>
<keyword evidence="5 8" id="KW-0223">Dioxygenase</keyword>
<comment type="pathway">
    <text evidence="8">Cofactor biosynthesis; NAD(+) biosynthesis; quinolinate from L-kynurenine: step 3/3.</text>
</comment>
<reference evidence="9 10" key="1">
    <citation type="submission" date="2018-07" db="EMBL/GenBank/DDBJ databases">
        <title>Genomic Encyclopedia of Type Strains, Phase IV (KMG-IV): sequencing the most valuable type-strain genomes for metagenomic binning, comparative biology and taxonomic classification.</title>
        <authorList>
            <person name="Goeker M."/>
        </authorList>
    </citation>
    <scope>NUCLEOTIDE SEQUENCE [LARGE SCALE GENOMIC DNA]</scope>
    <source>
        <strain evidence="9 10">DSM 21634</strain>
    </source>
</reference>
<feature type="binding site" evidence="8">
    <location>
        <position position="57"/>
    </location>
    <ligand>
        <name>substrate</name>
    </ligand>
</feature>
<feature type="binding site" evidence="8">
    <location>
        <position position="51"/>
    </location>
    <ligand>
        <name>Fe cation</name>
        <dbReference type="ChEBI" id="CHEBI:24875"/>
        <label>1</label>
        <note>catalytic</note>
    </ligand>
</feature>
<dbReference type="Gene3D" id="2.60.120.10">
    <property type="entry name" value="Jelly Rolls"/>
    <property type="match status" value="1"/>
</dbReference>
<dbReference type="HAMAP" id="MF_00825">
    <property type="entry name" value="3_HAO"/>
    <property type="match status" value="1"/>
</dbReference>
<comment type="cofactor">
    <cofactor evidence="1 8">
        <name>Fe(2+)</name>
        <dbReference type="ChEBI" id="CHEBI:29033"/>
    </cofactor>
</comment>
<dbReference type="SUPFAM" id="SSF51182">
    <property type="entry name" value="RmlC-like cupins"/>
    <property type="match status" value="1"/>
</dbReference>
<accession>A0A368XYX7</accession>
<dbReference type="CDD" id="cd06123">
    <property type="entry name" value="cupin_HAO"/>
    <property type="match status" value="1"/>
</dbReference>
<evidence type="ECO:0000256" key="4">
    <source>
        <dbReference type="ARBA" id="ARBA00022723"/>
    </source>
</evidence>
<evidence type="ECO:0000256" key="5">
    <source>
        <dbReference type="ARBA" id="ARBA00022964"/>
    </source>
</evidence>
<feature type="binding site" evidence="8">
    <location>
        <position position="95"/>
    </location>
    <ligand>
        <name>Fe cation</name>
        <dbReference type="ChEBI" id="CHEBI:24875"/>
        <label>1</label>
        <note>catalytic</note>
    </ligand>
</feature>
<dbReference type="Pfam" id="PF06052">
    <property type="entry name" value="3-HAO"/>
    <property type="match status" value="1"/>
</dbReference>
<dbReference type="UniPathway" id="UPA00253">
    <property type="reaction ID" value="UER00330"/>
</dbReference>
<evidence type="ECO:0000256" key="6">
    <source>
        <dbReference type="ARBA" id="ARBA00023002"/>
    </source>
</evidence>
<comment type="similarity">
    <text evidence="8">Belongs to the 3-HAO family.</text>
</comment>
<proteinExistence type="inferred from homology"/>
<evidence type="ECO:0000313" key="9">
    <source>
        <dbReference type="EMBL" id="RCW71214.1"/>
    </source>
</evidence>